<comment type="subcellular location">
    <subcellularLocation>
        <location evidence="1 10">Mitochondrion inner membrane</location>
    </subcellularLocation>
</comment>
<keyword evidence="7 10" id="KW-0496">Mitochondrion</keyword>
<evidence type="ECO:0000256" key="11">
    <source>
        <dbReference type="SAM" id="MobiDB-lite"/>
    </source>
</evidence>
<keyword evidence="3 10" id="KW-0349">Heme</keyword>
<evidence type="ECO:0000256" key="8">
    <source>
        <dbReference type="ARBA" id="ARBA00023136"/>
    </source>
</evidence>
<evidence type="ECO:0000256" key="2">
    <source>
        <dbReference type="ARBA" id="ARBA00007255"/>
    </source>
</evidence>
<evidence type="ECO:0000256" key="3">
    <source>
        <dbReference type="ARBA" id="ARBA00022617"/>
    </source>
</evidence>
<keyword evidence="9 10" id="KW-0456">Lyase</keyword>
<evidence type="ECO:0000256" key="10">
    <source>
        <dbReference type="RuleBase" id="RU363130"/>
    </source>
</evidence>
<evidence type="ECO:0000256" key="4">
    <source>
        <dbReference type="ARBA" id="ARBA00022723"/>
    </source>
</evidence>
<dbReference type="EC" id="4.4.1.17" evidence="10"/>
<reference evidence="12 13" key="1">
    <citation type="submission" date="2024-02" db="EMBL/GenBank/DDBJ databases">
        <title>De novo assembly and annotation of 12 fungi associated with fruit tree decline syndrome in Ontario, Canada.</title>
        <authorList>
            <person name="Sulman M."/>
            <person name="Ellouze W."/>
            <person name="Ilyukhin E."/>
        </authorList>
    </citation>
    <scope>NUCLEOTIDE SEQUENCE [LARGE SCALE GENOMIC DNA]</scope>
    <source>
        <strain evidence="12 13">M97-236</strain>
    </source>
</reference>
<name>A0ABR3RR83_9PLEO</name>
<gene>
    <name evidence="12" type="primary">CYC3</name>
    <name evidence="12" type="ORF">SLS59_002632</name>
</gene>
<organism evidence="12 13">
    <name type="scientific">Nothophoma quercina</name>
    <dbReference type="NCBI Taxonomy" id="749835"/>
    <lineage>
        <taxon>Eukaryota</taxon>
        <taxon>Fungi</taxon>
        <taxon>Dikarya</taxon>
        <taxon>Ascomycota</taxon>
        <taxon>Pezizomycotina</taxon>
        <taxon>Dothideomycetes</taxon>
        <taxon>Pleosporomycetidae</taxon>
        <taxon>Pleosporales</taxon>
        <taxon>Pleosporineae</taxon>
        <taxon>Didymellaceae</taxon>
        <taxon>Nothophoma</taxon>
    </lineage>
</organism>
<evidence type="ECO:0000313" key="13">
    <source>
        <dbReference type="Proteomes" id="UP001521222"/>
    </source>
</evidence>
<dbReference type="PANTHER" id="PTHR12743">
    <property type="entry name" value="CYTOCHROME C1 HEME LYASE"/>
    <property type="match status" value="1"/>
</dbReference>
<evidence type="ECO:0000256" key="9">
    <source>
        <dbReference type="ARBA" id="ARBA00023239"/>
    </source>
</evidence>
<protein>
    <recommendedName>
        <fullName evidence="10">Holocytochrome c-type synthase</fullName>
        <ecNumber evidence="10">4.4.1.17</ecNumber>
    </recommendedName>
</protein>
<evidence type="ECO:0000256" key="6">
    <source>
        <dbReference type="ARBA" id="ARBA00023004"/>
    </source>
</evidence>
<comment type="caution">
    <text evidence="12">The sequence shown here is derived from an EMBL/GenBank/DDBJ whole genome shotgun (WGS) entry which is preliminary data.</text>
</comment>
<keyword evidence="5 10" id="KW-0999">Mitochondrion inner membrane</keyword>
<evidence type="ECO:0000313" key="12">
    <source>
        <dbReference type="EMBL" id="KAL1606934.1"/>
    </source>
</evidence>
<dbReference type="Pfam" id="PF01265">
    <property type="entry name" value="Cyto_heme_lyase"/>
    <property type="match status" value="1"/>
</dbReference>
<evidence type="ECO:0000256" key="5">
    <source>
        <dbReference type="ARBA" id="ARBA00022792"/>
    </source>
</evidence>
<accession>A0ABR3RR83</accession>
<keyword evidence="8 10" id="KW-0472">Membrane</keyword>
<comment type="catalytic activity">
    <reaction evidence="10">
        <text>holo-[cytochrome c] = apo-[cytochrome c] + heme b</text>
        <dbReference type="Rhea" id="RHEA:22648"/>
        <dbReference type="Rhea" id="RHEA-COMP:10725"/>
        <dbReference type="Rhea" id="RHEA-COMP:10726"/>
        <dbReference type="ChEBI" id="CHEBI:29950"/>
        <dbReference type="ChEBI" id="CHEBI:60344"/>
        <dbReference type="ChEBI" id="CHEBI:83739"/>
        <dbReference type="EC" id="4.4.1.17"/>
    </reaction>
</comment>
<feature type="region of interest" description="Disordered" evidence="11">
    <location>
        <begin position="1"/>
        <end position="75"/>
    </location>
</feature>
<proteinExistence type="inferred from homology"/>
<feature type="compositionally biased region" description="Low complexity" evidence="11">
    <location>
        <begin position="1"/>
        <end position="15"/>
    </location>
</feature>
<comment type="function">
    <text evidence="10">Lyase that catalyzes the covalent linking of the heme group to the cytochrome C apoprotein to produce the mature functional cytochrome.</text>
</comment>
<dbReference type="Proteomes" id="UP001521222">
    <property type="component" value="Unassembled WGS sequence"/>
</dbReference>
<feature type="compositionally biased region" description="Pro residues" evidence="11">
    <location>
        <begin position="16"/>
        <end position="33"/>
    </location>
</feature>
<evidence type="ECO:0000256" key="7">
    <source>
        <dbReference type="ARBA" id="ARBA00023128"/>
    </source>
</evidence>
<sequence length="344" mass="38666">MGWFWADTTPSAPAAPVAPHPMPAGDVNPPPQCPMHKPAAKAPVQAEKVQTPKGACPYVPPENASSTPEPKTGLLAKLNPLNNMFSELDNTKAAKQARDLPLSREASTIPKGDGSLWEYPSPQQMYNAMLRKGYTDTDVTAVESMVSVHNFLNEGAWAEIMGWERRFARGLKDGYEICKNGEQLADLKLGVGTTEEGIFDTTTWDVRDVPPPKLLRFTGRPTERTPKATIMQWLGWINPEKYATEPPFDRHDWFIERCNEQGCKEIRYVIDYYEGEAESEDEPVFHLDIRPAIDGPTSAAERLIRGGTEFWWQASGGSARMLRKLQEEKKRREEEMAANSRQYN</sequence>
<dbReference type="PANTHER" id="PTHR12743:SF3">
    <property type="entry name" value="HOLOCYTOCHROME-C SYNTHASE"/>
    <property type="match status" value="1"/>
</dbReference>
<evidence type="ECO:0000256" key="1">
    <source>
        <dbReference type="ARBA" id="ARBA00004273"/>
    </source>
</evidence>
<keyword evidence="13" id="KW-1185">Reference proteome</keyword>
<dbReference type="PROSITE" id="PS00822">
    <property type="entry name" value="CYTO_HEME_LYASE_2"/>
    <property type="match status" value="1"/>
</dbReference>
<keyword evidence="4 10" id="KW-0479">Metal-binding</keyword>
<comment type="similarity">
    <text evidence="2 10">Belongs to the cytochrome c-type heme lyase family.</text>
</comment>
<dbReference type="InterPro" id="IPR000511">
    <property type="entry name" value="Holocyt_c/c1_synthase"/>
</dbReference>
<keyword evidence="6 10" id="KW-0408">Iron</keyword>
<dbReference type="EMBL" id="JAKIXB020000007">
    <property type="protein sequence ID" value="KAL1606934.1"/>
    <property type="molecule type" value="Genomic_DNA"/>
</dbReference>